<dbReference type="Gene3D" id="6.10.340.10">
    <property type="match status" value="1"/>
</dbReference>
<dbReference type="RefSeq" id="WP_011521117.1">
    <property type="nucleotide sequence ID" value="NC_008009.1"/>
</dbReference>
<gene>
    <name evidence="14" type="ordered locus">Acid345_0310</name>
</gene>
<evidence type="ECO:0000256" key="9">
    <source>
        <dbReference type="ARBA" id="ARBA00023012"/>
    </source>
</evidence>
<dbReference type="GO" id="GO:0000155">
    <property type="term" value="F:phosphorelay sensor kinase activity"/>
    <property type="evidence" value="ECO:0007669"/>
    <property type="project" value="InterPro"/>
</dbReference>
<keyword evidence="4" id="KW-0597">Phosphoprotein</keyword>
<dbReference type="InterPro" id="IPR003660">
    <property type="entry name" value="HAMP_dom"/>
</dbReference>
<dbReference type="AlphaFoldDB" id="Q1IUY5"/>
<dbReference type="Pfam" id="PF02518">
    <property type="entry name" value="HATPase_c"/>
    <property type="match status" value="1"/>
</dbReference>
<dbReference type="GO" id="GO:0005886">
    <property type="term" value="C:plasma membrane"/>
    <property type="evidence" value="ECO:0007669"/>
    <property type="project" value="TreeGrafter"/>
</dbReference>
<feature type="transmembrane region" description="Helical" evidence="11">
    <location>
        <begin position="12"/>
        <end position="33"/>
    </location>
</feature>
<dbReference type="FunFam" id="1.10.287.130:FF:000001">
    <property type="entry name" value="Two-component sensor histidine kinase"/>
    <property type="match status" value="1"/>
</dbReference>
<evidence type="ECO:0000256" key="6">
    <source>
        <dbReference type="ARBA" id="ARBA00022692"/>
    </source>
</evidence>
<dbReference type="PROSITE" id="PS50109">
    <property type="entry name" value="HIS_KIN"/>
    <property type="match status" value="1"/>
</dbReference>
<dbReference type="PANTHER" id="PTHR45436:SF5">
    <property type="entry name" value="SENSOR HISTIDINE KINASE TRCS"/>
    <property type="match status" value="1"/>
</dbReference>
<name>Q1IUY5_KORVE</name>
<comment type="catalytic activity">
    <reaction evidence="1">
        <text>ATP + protein L-histidine = ADP + protein N-phospho-L-histidine.</text>
        <dbReference type="EC" id="2.7.13.3"/>
    </reaction>
</comment>
<evidence type="ECO:0000256" key="7">
    <source>
        <dbReference type="ARBA" id="ARBA00022777"/>
    </source>
</evidence>
<evidence type="ECO:0000256" key="4">
    <source>
        <dbReference type="ARBA" id="ARBA00022553"/>
    </source>
</evidence>
<dbReference type="CDD" id="cd00075">
    <property type="entry name" value="HATPase"/>
    <property type="match status" value="1"/>
</dbReference>
<dbReference type="Proteomes" id="UP000002432">
    <property type="component" value="Chromosome"/>
</dbReference>
<reference evidence="14 15" key="1">
    <citation type="journal article" date="2009" name="Appl. Environ. Microbiol.">
        <title>Three genomes from the phylum Acidobacteria provide insight into the lifestyles of these microorganisms in soils.</title>
        <authorList>
            <person name="Ward N.L."/>
            <person name="Challacombe J.F."/>
            <person name="Janssen P.H."/>
            <person name="Henrissat B."/>
            <person name="Coutinho P.M."/>
            <person name="Wu M."/>
            <person name="Xie G."/>
            <person name="Haft D.H."/>
            <person name="Sait M."/>
            <person name="Badger J."/>
            <person name="Barabote R.D."/>
            <person name="Bradley B."/>
            <person name="Brettin T.S."/>
            <person name="Brinkac L.M."/>
            <person name="Bruce D."/>
            <person name="Creasy T."/>
            <person name="Daugherty S.C."/>
            <person name="Davidsen T.M."/>
            <person name="DeBoy R.T."/>
            <person name="Detter J.C."/>
            <person name="Dodson R.J."/>
            <person name="Durkin A.S."/>
            <person name="Ganapathy A."/>
            <person name="Gwinn-Giglio M."/>
            <person name="Han C.S."/>
            <person name="Khouri H."/>
            <person name="Kiss H."/>
            <person name="Kothari S.P."/>
            <person name="Madupu R."/>
            <person name="Nelson K.E."/>
            <person name="Nelson W.C."/>
            <person name="Paulsen I."/>
            <person name="Penn K."/>
            <person name="Ren Q."/>
            <person name="Rosovitz M.J."/>
            <person name="Selengut J.D."/>
            <person name="Shrivastava S."/>
            <person name="Sullivan S.A."/>
            <person name="Tapia R."/>
            <person name="Thompson L.S."/>
            <person name="Watkins K.L."/>
            <person name="Yang Q."/>
            <person name="Yu C."/>
            <person name="Zafar N."/>
            <person name="Zhou L."/>
            <person name="Kuske C.R."/>
        </authorList>
    </citation>
    <scope>NUCLEOTIDE SEQUENCE [LARGE SCALE GENOMIC DNA]</scope>
    <source>
        <strain evidence="14 15">Ellin345</strain>
    </source>
</reference>
<dbReference type="InterPro" id="IPR004358">
    <property type="entry name" value="Sig_transdc_His_kin-like_C"/>
</dbReference>
<dbReference type="PANTHER" id="PTHR45436">
    <property type="entry name" value="SENSOR HISTIDINE KINASE YKOH"/>
    <property type="match status" value="1"/>
</dbReference>
<evidence type="ECO:0000256" key="5">
    <source>
        <dbReference type="ARBA" id="ARBA00022679"/>
    </source>
</evidence>
<evidence type="ECO:0000256" key="1">
    <source>
        <dbReference type="ARBA" id="ARBA00000085"/>
    </source>
</evidence>
<dbReference type="PRINTS" id="PR00344">
    <property type="entry name" value="BCTRLSENSOR"/>
</dbReference>
<dbReference type="eggNOG" id="COG5002">
    <property type="taxonomic scope" value="Bacteria"/>
</dbReference>
<proteinExistence type="predicted"/>
<dbReference type="EMBL" id="CP000360">
    <property type="protein sequence ID" value="ABF39315.1"/>
    <property type="molecule type" value="Genomic_DNA"/>
</dbReference>
<dbReference type="OrthoDB" id="9796330at2"/>
<comment type="subcellular location">
    <subcellularLocation>
        <location evidence="2">Membrane</location>
    </subcellularLocation>
</comment>
<evidence type="ECO:0000313" key="14">
    <source>
        <dbReference type="EMBL" id="ABF39315.1"/>
    </source>
</evidence>
<dbReference type="SMART" id="SM00388">
    <property type="entry name" value="HisKA"/>
    <property type="match status" value="1"/>
</dbReference>
<dbReference type="InterPro" id="IPR003594">
    <property type="entry name" value="HATPase_dom"/>
</dbReference>
<dbReference type="Pfam" id="PF00512">
    <property type="entry name" value="HisKA"/>
    <property type="match status" value="1"/>
</dbReference>
<dbReference type="PROSITE" id="PS50885">
    <property type="entry name" value="HAMP"/>
    <property type="match status" value="1"/>
</dbReference>
<dbReference type="InterPro" id="IPR036890">
    <property type="entry name" value="HATPase_C_sf"/>
</dbReference>
<dbReference type="EnsemblBacteria" id="ABF39315">
    <property type="protein sequence ID" value="ABF39315"/>
    <property type="gene ID" value="Acid345_0310"/>
</dbReference>
<dbReference type="eggNOG" id="COG3850">
    <property type="taxonomic scope" value="Bacteria"/>
</dbReference>
<evidence type="ECO:0000256" key="8">
    <source>
        <dbReference type="ARBA" id="ARBA00022989"/>
    </source>
</evidence>
<keyword evidence="7 14" id="KW-0418">Kinase</keyword>
<sequence length="484" mass="54649">MKQLPIRIRLTLWYAGIFTLALVAFGSSVWVLVRERLNDEVQDQLELRVAGVQRFMAAQSSGATLEDMRRALEEEYETEDHAVWLQVLDQDGNWMFRARGMADTFPSPSLPRELSPKGRISTGRDGRFHVLMLQKAVSVQDRLYTIEAGASTNGIHHTLEQLRNVFLFLVPCFVLIAAVGSYYFSRRALRSVDEITAMARSIHERNLNQRLPPLQTNDELQRLSDTLNEMLSRIEAAFTRTRQFTADASHELRTPLSLIRTEAELALRKTRTEEEYRNALGHVLAESERTTELIESLLTLARTDSGAEIIQLVPLQTNTFLRHCTEEWAQVMGEARLRLEVALPSEETWVSADERLLRRLMVVLLDNARKYTPESGYVRVFAELTDREVTVGVQDNGCGIQAEHLPRIFDRFYRVDKARSRGEGGAGLGLSLAKWIAGQHKTEIHVESTPGAGSTFSFRLARVANNTANSASPSLDIENSRVIG</sequence>
<feature type="domain" description="HAMP" evidence="13">
    <location>
        <begin position="186"/>
        <end position="239"/>
    </location>
</feature>
<keyword evidence="10 11" id="KW-0472">Membrane</keyword>
<dbReference type="InterPro" id="IPR005467">
    <property type="entry name" value="His_kinase_dom"/>
</dbReference>
<organism evidence="14 15">
    <name type="scientific">Koribacter versatilis (strain Ellin345)</name>
    <dbReference type="NCBI Taxonomy" id="204669"/>
    <lineage>
        <taxon>Bacteria</taxon>
        <taxon>Pseudomonadati</taxon>
        <taxon>Acidobacteriota</taxon>
        <taxon>Terriglobia</taxon>
        <taxon>Terriglobales</taxon>
        <taxon>Candidatus Korobacteraceae</taxon>
        <taxon>Candidatus Korobacter</taxon>
    </lineage>
</organism>
<keyword evidence="5" id="KW-0808">Transferase</keyword>
<dbReference type="Pfam" id="PF00672">
    <property type="entry name" value="HAMP"/>
    <property type="match status" value="1"/>
</dbReference>
<dbReference type="SUPFAM" id="SSF55874">
    <property type="entry name" value="ATPase domain of HSP90 chaperone/DNA topoisomerase II/histidine kinase"/>
    <property type="match status" value="1"/>
</dbReference>
<dbReference type="SUPFAM" id="SSF158472">
    <property type="entry name" value="HAMP domain-like"/>
    <property type="match status" value="1"/>
</dbReference>
<feature type="domain" description="Histidine kinase" evidence="12">
    <location>
        <begin position="247"/>
        <end position="464"/>
    </location>
</feature>
<dbReference type="STRING" id="204669.Acid345_0310"/>
<dbReference type="InterPro" id="IPR036097">
    <property type="entry name" value="HisK_dim/P_sf"/>
</dbReference>
<dbReference type="KEGG" id="aba:Acid345_0310"/>
<dbReference type="Gene3D" id="1.10.287.130">
    <property type="match status" value="1"/>
</dbReference>
<dbReference type="Gene3D" id="3.30.565.10">
    <property type="entry name" value="Histidine kinase-like ATPase, C-terminal domain"/>
    <property type="match status" value="1"/>
</dbReference>
<dbReference type="HOGENOM" id="CLU_000445_89_6_0"/>
<keyword evidence="15" id="KW-1185">Reference proteome</keyword>
<evidence type="ECO:0000256" key="11">
    <source>
        <dbReference type="SAM" id="Phobius"/>
    </source>
</evidence>
<dbReference type="SUPFAM" id="SSF47384">
    <property type="entry name" value="Homodimeric domain of signal transducing histidine kinase"/>
    <property type="match status" value="1"/>
</dbReference>
<accession>Q1IUY5</accession>
<evidence type="ECO:0000256" key="2">
    <source>
        <dbReference type="ARBA" id="ARBA00004370"/>
    </source>
</evidence>
<keyword evidence="6 11" id="KW-0812">Transmembrane</keyword>
<dbReference type="FunFam" id="3.30.565.10:FF:000006">
    <property type="entry name" value="Sensor histidine kinase WalK"/>
    <property type="match status" value="1"/>
</dbReference>
<evidence type="ECO:0000256" key="10">
    <source>
        <dbReference type="ARBA" id="ARBA00023136"/>
    </source>
</evidence>
<keyword evidence="9" id="KW-0902">Two-component regulatory system</keyword>
<dbReference type="SMART" id="SM00304">
    <property type="entry name" value="HAMP"/>
    <property type="match status" value="1"/>
</dbReference>
<keyword evidence="8 11" id="KW-1133">Transmembrane helix</keyword>
<dbReference type="CDD" id="cd00082">
    <property type="entry name" value="HisKA"/>
    <property type="match status" value="1"/>
</dbReference>
<evidence type="ECO:0000256" key="3">
    <source>
        <dbReference type="ARBA" id="ARBA00012438"/>
    </source>
</evidence>
<protein>
    <recommendedName>
        <fullName evidence="3">histidine kinase</fullName>
        <ecNumber evidence="3">2.7.13.3</ecNumber>
    </recommendedName>
</protein>
<dbReference type="EC" id="2.7.13.3" evidence="3"/>
<feature type="transmembrane region" description="Helical" evidence="11">
    <location>
        <begin position="165"/>
        <end position="184"/>
    </location>
</feature>
<evidence type="ECO:0000313" key="15">
    <source>
        <dbReference type="Proteomes" id="UP000002432"/>
    </source>
</evidence>
<dbReference type="CDD" id="cd06225">
    <property type="entry name" value="HAMP"/>
    <property type="match status" value="1"/>
</dbReference>
<evidence type="ECO:0000259" key="12">
    <source>
        <dbReference type="PROSITE" id="PS50109"/>
    </source>
</evidence>
<dbReference type="SMART" id="SM00387">
    <property type="entry name" value="HATPase_c"/>
    <property type="match status" value="1"/>
</dbReference>
<dbReference type="InterPro" id="IPR050428">
    <property type="entry name" value="TCS_sensor_his_kinase"/>
</dbReference>
<dbReference type="InterPro" id="IPR003661">
    <property type="entry name" value="HisK_dim/P_dom"/>
</dbReference>
<evidence type="ECO:0000259" key="13">
    <source>
        <dbReference type="PROSITE" id="PS50885"/>
    </source>
</evidence>